<dbReference type="AlphaFoldDB" id="A0A0D2F6W1"/>
<feature type="transmembrane region" description="Helical" evidence="1">
    <location>
        <begin position="147"/>
        <end position="167"/>
    </location>
</feature>
<keyword evidence="1" id="KW-0472">Membrane</keyword>
<feature type="transmembrane region" description="Helical" evidence="1">
    <location>
        <begin position="12"/>
        <end position="32"/>
    </location>
</feature>
<dbReference type="HOGENOM" id="CLU_132746_0_0_1"/>
<feature type="transmembrane region" description="Helical" evidence="1">
    <location>
        <begin position="108"/>
        <end position="127"/>
    </location>
</feature>
<sequence length="168" mass="17451">MSTSTSMSTLRSSALPILTATMGSMGIVNGLYSLTSPSDAETAFGLPVPRSISDSPTKELPWWQAAQSYARGVRNLAGGLSIVGITALWRFSPLCVASPVARLVAQRCLGVIFLTGSIIGVGDGVVVSRFAEGGGTDQEARQVALKAGWGHLVMAVPILALGIVCFWA</sequence>
<dbReference type="Pfam" id="PF14087">
    <property type="entry name" value="DUF4267"/>
    <property type="match status" value="1"/>
</dbReference>
<organism evidence="2 3">
    <name type="scientific">Phialophora macrospora</name>
    <dbReference type="NCBI Taxonomy" id="1851006"/>
    <lineage>
        <taxon>Eukaryota</taxon>
        <taxon>Fungi</taxon>
        <taxon>Dikarya</taxon>
        <taxon>Ascomycota</taxon>
        <taxon>Pezizomycotina</taxon>
        <taxon>Eurotiomycetes</taxon>
        <taxon>Chaetothyriomycetidae</taxon>
        <taxon>Chaetothyriales</taxon>
        <taxon>Herpotrichiellaceae</taxon>
        <taxon>Phialophora</taxon>
    </lineage>
</organism>
<evidence type="ECO:0000256" key="1">
    <source>
        <dbReference type="SAM" id="Phobius"/>
    </source>
</evidence>
<name>A0A0D2F6W1_9EURO</name>
<dbReference type="EMBL" id="KN846963">
    <property type="protein sequence ID" value="KIW62675.1"/>
    <property type="molecule type" value="Genomic_DNA"/>
</dbReference>
<proteinExistence type="predicted"/>
<evidence type="ECO:0000313" key="2">
    <source>
        <dbReference type="EMBL" id="KIW62675.1"/>
    </source>
</evidence>
<accession>A0A0D2F6W1</accession>
<keyword evidence="3" id="KW-1185">Reference proteome</keyword>
<keyword evidence="1" id="KW-1133">Transmembrane helix</keyword>
<dbReference type="InterPro" id="IPR025363">
    <property type="entry name" value="DUF4267"/>
</dbReference>
<reference evidence="2 3" key="1">
    <citation type="submission" date="2015-01" db="EMBL/GenBank/DDBJ databases">
        <title>The Genome Sequence of Capronia semiimmersa CBS27337.</title>
        <authorList>
            <consortium name="The Broad Institute Genomics Platform"/>
            <person name="Cuomo C."/>
            <person name="de Hoog S."/>
            <person name="Gorbushina A."/>
            <person name="Stielow B."/>
            <person name="Teixiera M."/>
            <person name="Abouelleil A."/>
            <person name="Chapman S.B."/>
            <person name="Priest M."/>
            <person name="Young S.K."/>
            <person name="Wortman J."/>
            <person name="Nusbaum C."/>
            <person name="Birren B."/>
        </authorList>
    </citation>
    <scope>NUCLEOTIDE SEQUENCE [LARGE SCALE GENOMIC DNA]</scope>
    <source>
        <strain evidence="2 3">CBS 27337</strain>
    </source>
</reference>
<dbReference type="Proteomes" id="UP000054266">
    <property type="component" value="Unassembled WGS sequence"/>
</dbReference>
<gene>
    <name evidence="2" type="ORF">PV04_10828</name>
</gene>
<feature type="transmembrane region" description="Helical" evidence="1">
    <location>
        <begin position="76"/>
        <end position="96"/>
    </location>
</feature>
<keyword evidence="1" id="KW-0812">Transmembrane</keyword>
<protein>
    <submittedName>
        <fullName evidence="2">Uncharacterized protein</fullName>
    </submittedName>
</protein>
<evidence type="ECO:0000313" key="3">
    <source>
        <dbReference type="Proteomes" id="UP000054266"/>
    </source>
</evidence>